<sequence>PTEFERRQKNAKFANAARTGKKPTNPSHQELLSKRSPISLWALGIVIFVVIGGVIFELLRLIFV</sequence>
<evidence type="ECO:0000256" key="5">
    <source>
        <dbReference type="ARBA" id="ARBA00023136"/>
    </source>
</evidence>
<evidence type="ECO:0000256" key="3">
    <source>
        <dbReference type="ARBA" id="ARBA00022824"/>
    </source>
</evidence>
<dbReference type="AlphaFoldDB" id="A0A165U2V2"/>
<dbReference type="InParanoid" id="A0A165U2V2"/>
<keyword evidence="2 6" id="KW-0812">Transmembrane</keyword>
<accession>A0A165U2V2</accession>
<gene>
    <name evidence="8" type="ORF">NEOLEDRAFT_1060563</name>
</gene>
<dbReference type="InterPro" id="IPR010580">
    <property type="entry name" value="ER_stress-assoc"/>
</dbReference>
<name>A0A165U2V2_9AGAM</name>
<comment type="similarity">
    <text evidence="1 6">Belongs to the RAMP4 family.</text>
</comment>
<keyword evidence="5 6" id="KW-0472">Membrane</keyword>
<feature type="non-terminal residue" evidence="8">
    <location>
        <position position="1"/>
    </location>
</feature>
<evidence type="ECO:0000256" key="4">
    <source>
        <dbReference type="ARBA" id="ARBA00022989"/>
    </source>
</evidence>
<dbReference type="Pfam" id="PF06624">
    <property type="entry name" value="RAMP4"/>
    <property type="match status" value="1"/>
</dbReference>
<evidence type="ECO:0000256" key="7">
    <source>
        <dbReference type="SAM" id="MobiDB-lite"/>
    </source>
</evidence>
<organism evidence="8 9">
    <name type="scientific">Neolentinus lepideus HHB14362 ss-1</name>
    <dbReference type="NCBI Taxonomy" id="1314782"/>
    <lineage>
        <taxon>Eukaryota</taxon>
        <taxon>Fungi</taxon>
        <taxon>Dikarya</taxon>
        <taxon>Basidiomycota</taxon>
        <taxon>Agaricomycotina</taxon>
        <taxon>Agaricomycetes</taxon>
        <taxon>Gloeophyllales</taxon>
        <taxon>Gloeophyllaceae</taxon>
        <taxon>Neolentinus</taxon>
    </lineage>
</organism>
<keyword evidence="4 6" id="KW-1133">Transmembrane helix</keyword>
<evidence type="ECO:0000313" key="9">
    <source>
        <dbReference type="Proteomes" id="UP000076761"/>
    </source>
</evidence>
<dbReference type="Proteomes" id="UP000076761">
    <property type="component" value="Unassembled WGS sequence"/>
</dbReference>
<feature type="transmembrane region" description="Helical" evidence="6">
    <location>
        <begin position="38"/>
        <end position="59"/>
    </location>
</feature>
<keyword evidence="9" id="KW-1185">Reference proteome</keyword>
<dbReference type="GO" id="GO:0005789">
    <property type="term" value="C:endoplasmic reticulum membrane"/>
    <property type="evidence" value="ECO:0007669"/>
    <property type="project" value="UniProtKB-SubCell"/>
</dbReference>
<keyword evidence="3 6" id="KW-0256">Endoplasmic reticulum</keyword>
<feature type="region of interest" description="Disordered" evidence="7">
    <location>
        <begin position="1"/>
        <end position="30"/>
    </location>
</feature>
<dbReference type="EMBL" id="KV425561">
    <property type="protein sequence ID" value="KZT27561.1"/>
    <property type="molecule type" value="Genomic_DNA"/>
</dbReference>
<evidence type="ECO:0000313" key="8">
    <source>
        <dbReference type="EMBL" id="KZT27561.1"/>
    </source>
</evidence>
<evidence type="ECO:0000256" key="6">
    <source>
        <dbReference type="RuleBase" id="RU364120"/>
    </source>
</evidence>
<reference evidence="8 9" key="1">
    <citation type="journal article" date="2016" name="Mol. Biol. Evol.">
        <title>Comparative Genomics of Early-Diverging Mushroom-Forming Fungi Provides Insights into the Origins of Lignocellulose Decay Capabilities.</title>
        <authorList>
            <person name="Nagy L.G."/>
            <person name="Riley R."/>
            <person name="Tritt A."/>
            <person name="Adam C."/>
            <person name="Daum C."/>
            <person name="Floudas D."/>
            <person name="Sun H."/>
            <person name="Yadav J.S."/>
            <person name="Pangilinan J."/>
            <person name="Larsson K.H."/>
            <person name="Matsuura K."/>
            <person name="Barry K."/>
            <person name="Labutti K."/>
            <person name="Kuo R."/>
            <person name="Ohm R.A."/>
            <person name="Bhattacharya S.S."/>
            <person name="Shirouzu T."/>
            <person name="Yoshinaga Y."/>
            <person name="Martin F.M."/>
            <person name="Grigoriev I.V."/>
            <person name="Hibbett D.S."/>
        </authorList>
    </citation>
    <scope>NUCLEOTIDE SEQUENCE [LARGE SCALE GENOMIC DNA]</scope>
    <source>
        <strain evidence="8 9">HHB14362 ss-1</strain>
    </source>
</reference>
<proteinExistence type="inferred from homology"/>
<evidence type="ECO:0000256" key="1">
    <source>
        <dbReference type="ARBA" id="ARBA00005500"/>
    </source>
</evidence>
<comment type="function">
    <text evidence="6">Interacts with target proteins during translocation into the lumen of the endoplasmic reticulum. Protects unfolded target proteins against degradation and facilitate correct glycosylation.</text>
</comment>
<protein>
    <recommendedName>
        <fullName evidence="6">Stress-associated endoplasmic reticulum protein</fullName>
    </recommendedName>
</protein>
<evidence type="ECO:0000256" key="2">
    <source>
        <dbReference type="ARBA" id="ARBA00022692"/>
    </source>
</evidence>
<dbReference type="OrthoDB" id="16679at2759"/>
<comment type="subcellular location">
    <subcellularLocation>
        <location evidence="6">Membrane</location>
        <topology evidence="6">Single-pass membrane protein</topology>
    </subcellularLocation>
    <subcellularLocation>
        <location evidence="6">Endoplasmic reticulum membrane</location>
        <topology evidence="6">Single-pass membrane protein</topology>
    </subcellularLocation>
</comment>